<proteinExistence type="predicted"/>
<comment type="caution">
    <text evidence="1">The sequence shown here is derived from an EMBL/GenBank/DDBJ whole genome shotgun (WGS) entry which is preliminary data.</text>
</comment>
<organism evidence="1 2">
    <name type="scientific">Phytophthora lilii</name>
    <dbReference type="NCBI Taxonomy" id="2077276"/>
    <lineage>
        <taxon>Eukaryota</taxon>
        <taxon>Sar</taxon>
        <taxon>Stramenopiles</taxon>
        <taxon>Oomycota</taxon>
        <taxon>Peronosporomycetes</taxon>
        <taxon>Peronosporales</taxon>
        <taxon>Peronosporaceae</taxon>
        <taxon>Phytophthora</taxon>
    </lineage>
</organism>
<dbReference type="AlphaFoldDB" id="A0A9W6TG58"/>
<evidence type="ECO:0000313" key="1">
    <source>
        <dbReference type="EMBL" id="GMF12004.1"/>
    </source>
</evidence>
<gene>
    <name evidence="1" type="ORF">Plil01_000266500</name>
</gene>
<accession>A0A9W6TG58</accession>
<dbReference type="EMBL" id="BSXW01000096">
    <property type="protein sequence ID" value="GMF12004.1"/>
    <property type="molecule type" value="Genomic_DNA"/>
</dbReference>
<keyword evidence="2" id="KW-1185">Reference proteome</keyword>
<evidence type="ECO:0000313" key="2">
    <source>
        <dbReference type="Proteomes" id="UP001165083"/>
    </source>
</evidence>
<reference evidence="1" key="1">
    <citation type="submission" date="2023-04" db="EMBL/GenBank/DDBJ databases">
        <title>Phytophthora lilii NBRC 32176.</title>
        <authorList>
            <person name="Ichikawa N."/>
            <person name="Sato H."/>
            <person name="Tonouchi N."/>
        </authorList>
    </citation>
    <scope>NUCLEOTIDE SEQUENCE</scope>
    <source>
        <strain evidence="1">NBRC 32176</strain>
    </source>
</reference>
<name>A0A9W6TG58_9STRA</name>
<protein>
    <submittedName>
        <fullName evidence="1">Unnamed protein product</fullName>
    </submittedName>
</protein>
<sequence length="118" mass="13152">MSDIKPAIILDNSAKCEDVRATAQNFRIRPAEAEGFVHQNEKRELSNLQVLSENEPLVDVLPTPNSALPTTQVSKVPPRQKADALQLYLQVQRSVICMQKYARGYLVRSTANAGCLWS</sequence>
<dbReference type="OrthoDB" id="115766at2759"/>
<dbReference type="Proteomes" id="UP001165083">
    <property type="component" value="Unassembled WGS sequence"/>
</dbReference>